<evidence type="ECO:0000313" key="3">
    <source>
        <dbReference type="Proteomes" id="UP000192911"/>
    </source>
</evidence>
<proteinExistence type="predicted"/>
<dbReference type="GeneID" id="95550882"/>
<reference evidence="3" key="1">
    <citation type="submission" date="2017-04" db="EMBL/GenBank/DDBJ databases">
        <authorList>
            <person name="Varghese N."/>
            <person name="Submissions S."/>
        </authorList>
    </citation>
    <scope>NUCLEOTIDE SEQUENCE [LARGE SCALE GENOMIC DNA]</scope>
    <source>
        <strain evidence="3">Ballard 720</strain>
    </source>
</reference>
<sequence>MNSDRLTRYSQRMAAVTLCFAAGMLVLNAACWLFPQLTSAAGGHGLGFGLTNGLIKSLGTDVTKFPWWQKLGAIVLSSLPLLVLAHGLAHLRLLFRAYGRRQYFSRAASNHLGKVARAVWLWVLADLICEPLLSVWLTLREPVGHRVVTLSIGSSDIVALFLAASIAVIAHILREASEMDAEHRLFV</sequence>
<keyword evidence="3" id="KW-1185">Reference proteome</keyword>
<protein>
    <recommendedName>
        <fullName evidence="4">DUF2975 domain-containing protein</fullName>
    </recommendedName>
</protein>
<organism evidence="2 3">
    <name type="scientific">Trinickia caryophylli</name>
    <name type="common">Paraburkholderia caryophylli</name>
    <dbReference type="NCBI Taxonomy" id="28094"/>
    <lineage>
        <taxon>Bacteria</taxon>
        <taxon>Pseudomonadati</taxon>
        <taxon>Pseudomonadota</taxon>
        <taxon>Betaproteobacteria</taxon>
        <taxon>Burkholderiales</taxon>
        <taxon>Burkholderiaceae</taxon>
        <taxon>Trinickia</taxon>
    </lineage>
</organism>
<evidence type="ECO:0008006" key="4">
    <source>
        <dbReference type="Google" id="ProtNLM"/>
    </source>
</evidence>
<dbReference type="Pfam" id="PF11188">
    <property type="entry name" value="DUF2975"/>
    <property type="match status" value="1"/>
</dbReference>
<keyword evidence="1" id="KW-0812">Transmembrane</keyword>
<dbReference type="Proteomes" id="UP000192911">
    <property type="component" value="Unassembled WGS sequence"/>
</dbReference>
<dbReference type="AlphaFoldDB" id="A0A1X7H1X2"/>
<keyword evidence="1" id="KW-1133">Transmembrane helix</keyword>
<gene>
    <name evidence="2" type="ORF">SAMN06295900_12075</name>
</gene>
<dbReference type="OrthoDB" id="9014936at2"/>
<feature type="transmembrane region" description="Helical" evidence="1">
    <location>
        <begin position="157"/>
        <end position="174"/>
    </location>
</feature>
<feature type="transmembrane region" description="Helical" evidence="1">
    <location>
        <begin position="71"/>
        <end position="95"/>
    </location>
</feature>
<keyword evidence="1" id="KW-0472">Membrane</keyword>
<dbReference type="STRING" id="28094.SAMN06295900_12075"/>
<dbReference type="InterPro" id="IPR021354">
    <property type="entry name" value="DUF2975"/>
</dbReference>
<feature type="transmembrane region" description="Helical" evidence="1">
    <location>
        <begin position="115"/>
        <end position="137"/>
    </location>
</feature>
<dbReference type="RefSeq" id="WP_085230346.1">
    <property type="nucleotide sequence ID" value="NZ_BSQD01000018.1"/>
</dbReference>
<dbReference type="EMBL" id="FXAH01000020">
    <property type="protein sequence ID" value="SMF78162.1"/>
    <property type="molecule type" value="Genomic_DNA"/>
</dbReference>
<name>A0A1X7H1X2_TRICW</name>
<accession>A0A1X7H1X2</accession>
<evidence type="ECO:0000256" key="1">
    <source>
        <dbReference type="SAM" id="Phobius"/>
    </source>
</evidence>
<evidence type="ECO:0000313" key="2">
    <source>
        <dbReference type="EMBL" id="SMF78162.1"/>
    </source>
</evidence>